<evidence type="ECO:0000313" key="2">
    <source>
        <dbReference type="Proteomes" id="UP001235939"/>
    </source>
</evidence>
<proteinExistence type="predicted"/>
<name>A0ABY6KWX9_9ARAC</name>
<organism evidence="1 2">
    <name type="scientific">Cordylochernes scorpioides</name>
    <dbReference type="NCBI Taxonomy" id="51811"/>
    <lineage>
        <taxon>Eukaryota</taxon>
        <taxon>Metazoa</taxon>
        <taxon>Ecdysozoa</taxon>
        <taxon>Arthropoda</taxon>
        <taxon>Chelicerata</taxon>
        <taxon>Arachnida</taxon>
        <taxon>Pseudoscorpiones</taxon>
        <taxon>Cheliferoidea</taxon>
        <taxon>Chernetidae</taxon>
        <taxon>Cordylochernes</taxon>
    </lineage>
</organism>
<accession>A0ABY6KWX9</accession>
<protein>
    <submittedName>
        <fullName evidence="1">Uncharacterized protein</fullName>
    </submittedName>
</protein>
<dbReference type="EMBL" id="CP092871">
    <property type="protein sequence ID" value="UYV72193.1"/>
    <property type="molecule type" value="Genomic_DNA"/>
</dbReference>
<evidence type="ECO:0000313" key="1">
    <source>
        <dbReference type="EMBL" id="UYV72193.1"/>
    </source>
</evidence>
<gene>
    <name evidence="1" type="ORF">LAZ67_9002143</name>
</gene>
<reference evidence="1 2" key="1">
    <citation type="submission" date="2022-01" db="EMBL/GenBank/DDBJ databases">
        <title>A chromosomal length assembly of Cordylochernes scorpioides.</title>
        <authorList>
            <person name="Zeh D."/>
            <person name="Zeh J."/>
        </authorList>
    </citation>
    <scope>NUCLEOTIDE SEQUENCE [LARGE SCALE GENOMIC DNA]</scope>
    <source>
        <strain evidence="1">IN4F17</strain>
        <tissue evidence="1">Whole Body</tissue>
    </source>
</reference>
<sequence length="93" mass="10727">MEIVQIISSPYIFNQITRDLTKLNPGQNISVKLREKDKWRMGKCISAQDPQSYIVEGHEYRRNIRDIITLPSGLNHNEECKGQNPLLAFVSVE</sequence>
<keyword evidence="2" id="KW-1185">Reference proteome</keyword>
<dbReference type="Proteomes" id="UP001235939">
    <property type="component" value="Chromosome 09"/>
</dbReference>